<dbReference type="OrthoDB" id="9784009at2"/>
<dbReference type="InterPro" id="IPR044528">
    <property type="entry name" value="POD-like_MBL-fold"/>
</dbReference>
<accession>A0A4R5DC09</accession>
<dbReference type="GO" id="GO:0050313">
    <property type="term" value="F:sulfur dioxygenase activity"/>
    <property type="evidence" value="ECO:0007669"/>
    <property type="project" value="InterPro"/>
</dbReference>
<evidence type="ECO:0000313" key="3">
    <source>
        <dbReference type="EMBL" id="TDE09351.1"/>
    </source>
</evidence>
<dbReference type="PANTHER" id="PTHR43084:SF1">
    <property type="entry name" value="PERSULFIDE DIOXYGENASE ETHE1, MITOCHONDRIAL"/>
    <property type="match status" value="1"/>
</dbReference>
<dbReference type="GO" id="GO:0070813">
    <property type="term" value="P:hydrogen sulfide metabolic process"/>
    <property type="evidence" value="ECO:0007669"/>
    <property type="project" value="TreeGrafter"/>
</dbReference>
<reference evidence="3 4" key="1">
    <citation type="submission" date="2019-03" db="EMBL/GenBank/DDBJ databases">
        <title>Dyadobacter AR-3-6 sp. nov., isolated from arctic soil.</title>
        <authorList>
            <person name="Chaudhary D.K."/>
        </authorList>
    </citation>
    <scope>NUCLEOTIDE SEQUENCE [LARGE SCALE GENOMIC DNA]</scope>
    <source>
        <strain evidence="3 4">AR-3-6</strain>
    </source>
</reference>
<dbReference type="InterPro" id="IPR036866">
    <property type="entry name" value="RibonucZ/Hydroxyglut_hydro"/>
</dbReference>
<dbReference type="Pfam" id="PF00581">
    <property type="entry name" value="Rhodanese"/>
    <property type="match status" value="2"/>
</dbReference>
<protein>
    <submittedName>
        <fullName evidence="3">MBL fold metallo-hydrolase</fullName>
    </submittedName>
</protein>
<dbReference type="Pfam" id="PF00753">
    <property type="entry name" value="Lactamase_B"/>
    <property type="match status" value="1"/>
</dbReference>
<dbReference type="InterPro" id="IPR001763">
    <property type="entry name" value="Rhodanese-like_dom"/>
</dbReference>
<dbReference type="PROSITE" id="PS50206">
    <property type="entry name" value="RHODANESE_3"/>
    <property type="match status" value="2"/>
</dbReference>
<dbReference type="InterPro" id="IPR001279">
    <property type="entry name" value="Metallo-B-lactamas"/>
</dbReference>
<gene>
    <name evidence="3" type="ORF">E0F88_30485</name>
</gene>
<keyword evidence="3" id="KW-0378">Hydrolase</keyword>
<dbReference type="PANTHER" id="PTHR43084">
    <property type="entry name" value="PERSULFIDE DIOXYGENASE ETHE1"/>
    <property type="match status" value="1"/>
</dbReference>
<feature type="domain" description="Rhodanese" evidence="2">
    <location>
        <begin position="299"/>
        <end position="326"/>
    </location>
</feature>
<dbReference type="CDD" id="cd07724">
    <property type="entry name" value="POD-like_MBL-fold"/>
    <property type="match status" value="1"/>
</dbReference>
<dbReference type="RefSeq" id="WP_131962121.1">
    <property type="nucleotide sequence ID" value="NZ_SMFL01000020.1"/>
</dbReference>
<dbReference type="SUPFAM" id="SSF52821">
    <property type="entry name" value="Rhodanese/Cell cycle control phosphatase"/>
    <property type="match status" value="2"/>
</dbReference>
<sequence length="480" mass="53113">MERRNFVLNLAGLGFYSIAANFKVVGQTLQSTDNYTVEQFEDKGLAHYSYAIMAGKKVIVIDPQRNPQVYYDFAKKHDASIVGIIETHPHADFVSSHLEIHRSLNVPIYASSLTKSQYPLTAFDEGGIIKLTDKVGLRSMYTPGHAPDHIAAVLYEEKKDKIVFSGDSLFLGDVGRPDLLDYSRESEKQRKNLAEMMYDTVHQKFAKLDDDVIVYPSHGAGSLCGKSIRKAASSTIGYEKQNNYAFEKRTRAEFVTVLLSDQPFIPKYFSHDVRLNNQGAPAFKPSLANIKSFPKNVQPENGALLIDTRPSQLFQASYIKGAVNIPATGPMETWLGSLIAPQSKFYVIAADDKSLQTALSKAASIGYEGNILGTILYDASSGNQLASFDQNTFVADDNKYTYLDVRTEKEAKNQPVFKNSINIPLQDLDKRMSEIPTSKPILIHCGSGYRSATAASLLKKELPSAEIYDMGVAVTKFGVN</sequence>
<dbReference type="SMART" id="SM00849">
    <property type="entry name" value="Lactamase_B"/>
    <property type="match status" value="1"/>
</dbReference>
<dbReference type="Gene3D" id="3.40.250.10">
    <property type="entry name" value="Rhodanese-like domain"/>
    <property type="match status" value="2"/>
</dbReference>
<dbReference type="GO" id="GO:0046872">
    <property type="term" value="F:metal ion binding"/>
    <property type="evidence" value="ECO:0007669"/>
    <property type="project" value="UniProtKB-KW"/>
</dbReference>
<evidence type="ECO:0000259" key="2">
    <source>
        <dbReference type="PROSITE" id="PS50206"/>
    </source>
</evidence>
<dbReference type="GO" id="GO:0006749">
    <property type="term" value="P:glutathione metabolic process"/>
    <property type="evidence" value="ECO:0007669"/>
    <property type="project" value="InterPro"/>
</dbReference>
<dbReference type="SMART" id="SM00450">
    <property type="entry name" value="RHOD"/>
    <property type="match status" value="1"/>
</dbReference>
<dbReference type="EMBL" id="SMFL01000020">
    <property type="protein sequence ID" value="TDE09351.1"/>
    <property type="molecule type" value="Genomic_DNA"/>
</dbReference>
<evidence type="ECO:0000313" key="4">
    <source>
        <dbReference type="Proteomes" id="UP000294850"/>
    </source>
</evidence>
<dbReference type="SUPFAM" id="SSF56281">
    <property type="entry name" value="Metallo-hydrolase/oxidoreductase"/>
    <property type="match status" value="1"/>
</dbReference>
<comment type="caution">
    <text evidence="3">The sequence shown here is derived from an EMBL/GenBank/DDBJ whole genome shotgun (WGS) entry which is preliminary data.</text>
</comment>
<dbReference type="InterPro" id="IPR036873">
    <property type="entry name" value="Rhodanese-like_dom_sf"/>
</dbReference>
<keyword evidence="4" id="KW-1185">Reference proteome</keyword>
<dbReference type="GO" id="GO:0016787">
    <property type="term" value="F:hydrolase activity"/>
    <property type="evidence" value="ECO:0007669"/>
    <property type="project" value="UniProtKB-KW"/>
</dbReference>
<name>A0A4R5DC09_9BACT</name>
<dbReference type="InterPro" id="IPR051682">
    <property type="entry name" value="Mito_Persulfide_Diox"/>
</dbReference>
<dbReference type="Proteomes" id="UP000294850">
    <property type="component" value="Unassembled WGS sequence"/>
</dbReference>
<dbReference type="AlphaFoldDB" id="A0A4R5DC09"/>
<dbReference type="CDD" id="cd00158">
    <property type="entry name" value="RHOD"/>
    <property type="match status" value="1"/>
</dbReference>
<proteinExistence type="predicted"/>
<keyword evidence="1" id="KW-0479">Metal-binding</keyword>
<dbReference type="Gene3D" id="3.60.15.10">
    <property type="entry name" value="Ribonuclease Z/Hydroxyacylglutathione hydrolase-like"/>
    <property type="match status" value="1"/>
</dbReference>
<evidence type="ECO:0000256" key="1">
    <source>
        <dbReference type="ARBA" id="ARBA00022723"/>
    </source>
</evidence>
<organism evidence="3 4">
    <name type="scientific">Dyadobacter psychrotolerans</name>
    <dbReference type="NCBI Taxonomy" id="2541721"/>
    <lineage>
        <taxon>Bacteria</taxon>
        <taxon>Pseudomonadati</taxon>
        <taxon>Bacteroidota</taxon>
        <taxon>Cytophagia</taxon>
        <taxon>Cytophagales</taxon>
        <taxon>Spirosomataceae</taxon>
        <taxon>Dyadobacter</taxon>
    </lineage>
</organism>
<feature type="domain" description="Rhodanese" evidence="2">
    <location>
        <begin position="396"/>
        <end position="475"/>
    </location>
</feature>